<comment type="caution">
    <text evidence="1">The sequence shown here is derived from an EMBL/GenBank/DDBJ whole genome shotgun (WGS) entry which is preliminary data.</text>
</comment>
<gene>
    <name evidence="1" type="ORF">BamIOP4010DRAFT_6569</name>
</gene>
<dbReference type="EMBL" id="ABLC01000391">
    <property type="protein sequence ID" value="EDS99915.1"/>
    <property type="molecule type" value="Genomic_DNA"/>
</dbReference>
<accession>B1FRA8</accession>
<dbReference type="Proteomes" id="UP000005463">
    <property type="component" value="Unassembled WGS sequence"/>
</dbReference>
<dbReference type="AlphaFoldDB" id="B1FRA8"/>
<evidence type="ECO:0000313" key="2">
    <source>
        <dbReference type="Proteomes" id="UP000005463"/>
    </source>
</evidence>
<protein>
    <submittedName>
        <fullName evidence="1">Uncharacterized protein</fullName>
    </submittedName>
</protein>
<proteinExistence type="predicted"/>
<reference evidence="1 2" key="1">
    <citation type="submission" date="2008-03" db="EMBL/GenBank/DDBJ databases">
        <title>Sequencing of the draft genome and assembly of Burkholderia ambifaria IOP40-10.</title>
        <authorList>
            <consortium name="US DOE Joint Genome Institute (JGI-PGF)"/>
            <person name="Copeland A."/>
            <person name="Lucas S."/>
            <person name="Lapidus A."/>
            <person name="Glavina del Rio T."/>
            <person name="Dalin E."/>
            <person name="Tice H."/>
            <person name="Bruce D."/>
            <person name="Goodwin L."/>
            <person name="Pitluck S."/>
            <person name="Larimer F."/>
            <person name="Land M.L."/>
            <person name="Hauser L."/>
            <person name="Tiedje J."/>
            <person name="Richardson P."/>
        </authorList>
    </citation>
    <scope>NUCLEOTIDE SEQUENCE [LARGE SCALE GENOMIC DNA]</scope>
    <source>
        <strain evidence="1 2">IOP40-10</strain>
    </source>
</reference>
<sequence>MPARCRRTCEVAEDRARLRFARLVVGAAHYRARARFVQLRTKHERAGRRIAGLRPASAGDAPAGQRTREFRHVRLRIAGPYAERMQLHDLAREVLVETAPRRRITGFGAHRGRTVGADRASLVEEQLHRGMLLDGDEHVLEAAQHVLADRVPLERACVCGDLPLVDRHREMVRPEMHETLDERRGRGERAVQPRGDRTAIRVVAIATDRLRGRALARRVVARHRVAGVREACRERDRVRFSGPCGRPRVVTVELSDERRLRIRRRRFVGPRAETEAVQRDGSR</sequence>
<name>B1FRA8_9BURK</name>
<evidence type="ECO:0000313" key="1">
    <source>
        <dbReference type="EMBL" id="EDS99915.1"/>
    </source>
</evidence>
<organism evidence="1 2">
    <name type="scientific">Burkholderia ambifaria IOP40-10</name>
    <dbReference type="NCBI Taxonomy" id="396596"/>
    <lineage>
        <taxon>Bacteria</taxon>
        <taxon>Pseudomonadati</taxon>
        <taxon>Pseudomonadota</taxon>
        <taxon>Betaproteobacteria</taxon>
        <taxon>Burkholderiales</taxon>
        <taxon>Burkholderiaceae</taxon>
        <taxon>Burkholderia</taxon>
        <taxon>Burkholderia cepacia complex</taxon>
    </lineage>
</organism>